<dbReference type="PROSITE" id="PS00129">
    <property type="entry name" value="GLYCOSYL_HYDROL_F31_1"/>
    <property type="match status" value="1"/>
</dbReference>
<dbReference type="InterPro" id="IPR011013">
    <property type="entry name" value="Gal_mutarotase_sf_dom"/>
</dbReference>
<evidence type="ECO:0000256" key="1">
    <source>
        <dbReference type="ARBA" id="ARBA00007806"/>
    </source>
</evidence>
<evidence type="ECO:0000313" key="9">
    <source>
        <dbReference type="Proteomes" id="UP000642910"/>
    </source>
</evidence>
<proteinExistence type="inferred from homology"/>
<evidence type="ECO:0000256" key="4">
    <source>
        <dbReference type="RuleBase" id="RU361185"/>
    </source>
</evidence>
<dbReference type="SUPFAM" id="SSF51445">
    <property type="entry name" value="(Trans)glycosidases"/>
    <property type="match status" value="1"/>
</dbReference>
<evidence type="ECO:0000313" key="8">
    <source>
        <dbReference type="EMBL" id="MBF8377308.1"/>
    </source>
</evidence>
<dbReference type="RefSeq" id="WP_195867317.1">
    <property type="nucleotide sequence ID" value="NZ_JADPKZ010000035.1"/>
</dbReference>
<evidence type="ECO:0000256" key="2">
    <source>
        <dbReference type="ARBA" id="ARBA00022801"/>
    </source>
</evidence>
<dbReference type="InterPro" id="IPR017853">
    <property type="entry name" value="GH"/>
</dbReference>
<dbReference type="SUPFAM" id="SSF74650">
    <property type="entry name" value="Galactose mutarotase-like"/>
    <property type="match status" value="1"/>
</dbReference>
<sequence>MIHEQTDFTTSEAIRPDTLISPPDDWAFLGRPSRFDVDHDGWAAVQYDAGVMVGVAALDDTVLRVAYCRSPGEWPTSTPAIVEQMSQRHSWRLVQEERRVQLECVTGWQIQINQDDGTWTIRHPGFGTAVEAITWYKRKKGGALTFTSLENARFYGLGEKPGPLDKRHEAYTMWNSDVYAPHVPEMESLYLSIPFFLRLQDQTAIGIFVDNPGRSRFDFRSRYPDVEISTERGGLDVYFIFGASLKDVIRRYTKLTGRMPMPPKWALGYHQSRYSYESQSEVLSIAQTFVEHDIPLDALHLDIHYMDGYRVFTFHETRFPNPADMTDKLRKLGVHVVPIVDPGVKQDPEYPVYMEGLTQNRFCKTAEGQVYFGEVWPGVSAFPDFASEEVRAWWGTWHRVYTQMGIEGIWNDMNEPAVFNETKTMDVNVVHRGDGRLYTHGEVHNLYGFWMAEATYNGLKAQLSGKRPFVLTRAGYSGIQRYAAVWTGDNRSFWEHMAMAIPMVLNMGMSGVAFGGPDVGGFAHHASGELLARWTQMGAFFPFFRNHSAMGTHRQEPWAFGPVFEEIIRRAIQLRYRFLPYFYTLAREAHETGLPMMRPLVLEYPDDPNTHHIDDQFLVGSDLLVAPILKPGMTHRLVYLPEGEWVDYETRERYQGCQYIVVHAPLDRLPLYVRAGSAIPVNLMERAGETQLGWEICLDANGRALGRCYEDDGETFNYEDGAYCDRVLQACTTLEGIRVECHLVRGSGEGGSLESVVRVLTQYEVREARAQGISFSIHV</sequence>
<feature type="domain" description="Glycoside hydrolase family 31 N-terminal" evidence="6">
    <location>
        <begin position="55"/>
        <end position="218"/>
    </location>
</feature>
<dbReference type="InterPro" id="IPR030458">
    <property type="entry name" value="Glyco_hydro_31_AS"/>
</dbReference>
<dbReference type="PANTHER" id="PTHR22762:SF166">
    <property type="entry name" value="ALPHA-GLUCOSIDASE"/>
    <property type="match status" value="1"/>
</dbReference>
<dbReference type="PANTHER" id="PTHR22762">
    <property type="entry name" value="ALPHA-GLUCOSIDASE"/>
    <property type="match status" value="1"/>
</dbReference>
<keyword evidence="2 4" id="KW-0378">Hydrolase</keyword>
<dbReference type="InterPro" id="IPR013780">
    <property type="entry name" value="Glyco_hydro_b"/>
</dbReference>
<feature type="domain" description="Glycoside hydrolase family 31 TIM barrel" evidence="5">
    <location>
        <begin position="260"/>
        <end position="585"/>
    </location>
</feature>
<evidence type="ECO:0000259" key="7">
    <source>
        <dbReference type="Pfam" id="PF21365"/>
    </source>
</evidence>
<evidence type="ECO:0000259" key="5">
    <source>
        <dbReference type="Pfam" id="PF01055"/>
    </source>
</evidence>
<dbReference type="CDD" id="cd14752">
    <property type="entry name" value="GH31_N"/>
    <property type="match status" value="1"/>
</dbReference>
<reference evidence="8 9" key="1">
    <citation type="submission" date="2020-11" db="EMBL/GenBank/DDBJ databases">
        <title>Genomic insight of Alicyclobacillus mali FL 18 reveals a new arsenic-resistant strain, with potential in environmental biotechnology.</title>
        <authorList>
            <person name="Fiorentino G."/>
            <person name="Gallo G."/>
            <person name="Aulitto M."/>
        </authorList>
    </citation>
    <scope>NUCLEOTIDE SEQUENCE [LARGE SCALE GENOMIC DNA]</scope>
    <source>
        <strain evidence="8 9">FL 18</strain>
    </source>
</reference>
<dbReference type="Gene3D" id="3.20.20.80">
    <property type="entry name" value="Glycosidases"/>
    <property type="match status" value="2"/>
</dbReference>
<gene>
    <name evidence="8" type="ORF">IW967_05410</name>
</gene>
<name>A0ABS0F1X9_9BACL</name>
<evidence type="ECO:0000259" key="6">
    <source>
        <dbReference type="Pfam" id="PF13802"/>
    </source>
</evidence>
<dbReference type="CDD" id="cd06604">
    <property type="entry name" value="GH31_glucosidase_II_MalA"/>
    <property type="match status" value="1"/>
</dbReference>
<dbReference type="InterPro" id="IPR000322">
    <property type="entry name" value="Glyco_hydro_31_TIM"/>
</dbReference>
<comment type="caution">
    <text evidence="8">The sequence shown here is derived from an EMBL/GenBank/DDBJ whole genome shotgun (WGS) entry which is preliminary data.</text>
</comment>
<dbReference type="InterPro" id="IPR048395">
    <property type="entry name" value="Glyco_hydro_31_C"/>
</dbReference>
<dbReference type="Pfam" id="PF01055">
    <property type="entry name" value="Glyco_hydro_31_2nd"/>
    <property type="match status" value="1"/>
</dbReference>
<dbReference type="Proteomes" id="UP000642910">
    <property type="component" value="Unassembled WGS sequence"/>
</dbReference>
<dbReference type="Pfam" id="PF21365">
    <property type="entry name" value="Glyco_hydro_31_3rd"/>
    <property type="match status" value="1"/>
</dbReference>
<accession>A0ABS0F1X9</accession>
<protein>
    <submittedName>
        <fullName evidence="8">Alpha-glucosidase</fullName>
    </submittedName>
</protein>
<feature type="domain" description="Glycosyl hydrolase family 31 C-terminal" evidence="7">
    <location>
        <begin position="593"/>
        <end position="679"/>
    </location>
</feature>
<organism evidence="8 9">
    <name type="scientific">Alicyclobacillus mali</name>
    <name type="common">ex Roth et al. 2021</name>
    <dbReference type="NCBI Taxonomy" id="1123961"/>
    <lineage>
        <taxon>Bacteria</taxon>
        <taxon>Bacillati</taxon>
        <taxon>Bacillota</taxon>
        <taxon>Bacilli</taxon>
        <taxon>Bacillales</taxon>
        <taxon>Alicyclobacillaceae</taxon>
        <taxon>Alicyclobacillus</taxon>
    </lineage>
</organism>
<dbReference type="EMBL" id="JADPKZ010000035">
    <property type="protein sequence ID" value="MBF8377308.1"/>
    <property type="molecule type" value="Genomic_DNA"/>
</dbReference>
<keyword evidence="9" id="KW-1185">Reference proteome</keyword>
<keyword evidence="3 4" id="KW-0326">Glycosidase</keyword>
<comment type="similarity">
    <text evidence="1 4">Belongs to the glycosyl hydrolase 31 family.</text>
</comment>
<dbReference type="Gene3D" id="2.60.40.1180">
    <property type="entry name" value="Golgi alpha-mannosidase II"/>
    <property type="match status" value="1"/>
</dbReference>
<evidence type="ECO:0000256" key="3">
    <source>
        <dbReference type="ARBA" id="ARBA00023295"/>
    </source>
</evidence>
<dbReference type="Pfam" id="PF13802">
    <property type="entry name" value="Gal_mutarotas_2"/>
    <property type="match status" value="1"/>
</dbReference>
<dbReference type="Gene3D" id="2.60.40.1760">
    <property type="entry name" value="glycosyl hydrolase (family 31)"/>
    <property type="match status" value="1"/>
</dbReference>
<dbReference type="InterPro" id="IPR025887">
    <property type="entry name" value="Glyco_hydro_31_N_dom"/>
</dbReference>
<dbReference type="SUPFAM" id="SSF51011">
    <property type="entry name" value="Glycosyl hydrolase domain"/>
    <property type="match status" value="1"/>
</dbReference>